<dbReference type="Proteomes" id="UP001593833">
    <property type="component" value="Unassembled WGS sequence"/>
</dbReference>
<dbReference type="EMBL" id="JBHPKH010000088">
    <property type="protein sequence ID" value="MFC1573167.1"/>
    <property type="molecule type" value="Genomic_DNA"/>
</dbReference>
<accession>A0ABV6YLF8</accession>
<evidence type="ECO:0000256" key="1">
    <source>
        <dbReference type="SAM" id="SignalP"/>
    </source>
</evidence>
<protein>
    <submittedName>
        <fullName evidence="2">Uncharacterized protein</fullName>
    </submittedName>
</protein>
<name>A0ABV6YLF8_UNCEI</name>
<comment type="caution">
    <text evidence="2">The sequence shown here is derived from an EMBL/GenBank/DDBJ whole genome shotgun (WGS) entry which is preliminary data.</text>
</comment>
<evidence type="ECO:0000313" key="3">
    <source>
        <dbReference type="Proteomes" id="UP001593833"/>
    </source>
</evidence>
<keyword evidence="3" id="KW-1185">Reference proteome</keyword>
<reference evidence="2 3" key="1">
    <citation type="submission" date="2024-09" db="EMBL/GenBank/DDBJ databases">
        <authorList>
            <person name="D'Angelo T."/>
        </authorList>
    </citation>
    <scope>NUCLEOTIDE SEQUENCE [LARGE SCALE GENOMIC DNA]</scope>
    <source>
        <strain evidence="2">SAG AM-320-E07</strain>
    </source>
</reference>
<gene>
    <name evidence="2" type="ORF">ACFL6M_06165</name>
</gene>
<feature type="chain" id="PRO_5047106025" evidence="1">
    <location>
        <begin position="26"/>
        <end position="232"/>
    </location>
</feature>
<feature type="signal peptide" evidence="1">
    <location>
        <begin position="1"/>
        <end position="25"/>
    </location>
</feature>
<proteinExistence type="predicted"/>
<keyword evidence="1" id="KW-0732">Signal</keyword>
<sequence length="232" mass="25104">MKRLLCLCGVLVFPAHLLSSSPSLADVDDLSNGVFIAHNPPGLQFTDAAPPEGWCQHYYDNFAIHTCEEQNPMLGGEVGDGSVWFVLCAWCEEKMWSGTAFGFESYDQNIFGFIEWDHCCNPGGFCLELTTGPWPGPEAGTTFVTTGGGDWSGNFTPVYYFVGYAYAQGVMPLGPDPHDPLGGWINCAPIPEAFEATCLGAMGIFTDGVECCPEGPTPTEGTTWGLIKSFYH</sequence>
<evidence type="ECO:0000313" key="2">
    <source>
        <dbReference type="EMBL" id="MFC1573167.1"/>
    </source>
</evidence>
<organism evidence="2 3">
    <name type="scientific">Eiseniibacteriota bacterium</name>
    <dbReference type="NCBI Taxonomy" id="2212470"/>
    <lineage>
        <taxon>Bacteria</taxon>
        <taxon>Candidatus Eiseniibacteriota</taxon>
    </lineage>
</organism>